<evidence type="ECO:0000256" key="2">
    <source>
        <dbReference type="SAM" id="MobiDB-lite"/>
    </source>
</evidence>
<feature type="transmembrane region" description="Helical" evidence="3">
    <location>
        <begin position="46"/>
        <end position="66"/>
    </location>
</feature>
<sequence>MAYYTARMDKLIDEKWRPLSDDEEDQQDSGLIDQSARTRPRSRQNLWRVSLVALACSASFLAGYAIRSAATPMSWNYDSVTILPSMIRELLQTTDASKSFSHFTETPQVREADPHLQEHPWRLAPGPEREAFYHQYFGHNKIFLLSAEDMTRMGKDPTKYAHIGEDWGYGDKIYPARLDFTHQMHCIHVLHTMLNPIDYKINATEQGGVTPLVKGHGEHCLWALYDYISCHVSWDVYNYKWLDGFPRPFPDHASQRQCRSWKPLHDFYLQNDVSTDARILYMVPQPGDYMHPMPDEQRARDAAIRDAAGGSLLQPDEWLVERRKMFNEAMQHWRDTGEIPRKAPLTPEEVNTAI</sequence>
<dbReference type="STRING" id="357750.A0A2S6BZX8"/>
<dbReference type="PANTHER" id="PTHR33365">
    <property type="entry name" value="YALI0B05434P"/>
    <property type="match status" value="1"/>
</dbReference>
<keyword evidence="5" id="KW-1185">Reference proteome</keyword>
<dbReference type="OrthoDB" id="3687641at2759"/>
<evidence type="ECO:0000313" key="4">
    <source>
        <dbReference type="EMBL" id="PPJ53019.1"/>
    </source>
</evidence>
<evidence type="ECO:0000313" key="5">
    <source>
        <dbReference type="Proteomes" id="UP000237631"/>
    </source>
</evidence>
<reference evidence="5" key="1">
    <citation type="journal article" date="2017" name="bioRxiv">
        <title>Conservation of a gene cluster reveals novel cercosporin biosynthetic mechanisms and extends production to the genus Colletotrichum.</title>
        <authorList>
            <person name="de Jonge R."/>
            <person name="Ebert M.K."/>
            <person name="Huitt-Roehl C.R."/>
            <person name="Pal P."/>
            <person name="Suttle J.C."/>
            <person name="Spanner R.E."/>
            <person name="Neubauer J.D."/>
            <person name="Jurick W.M.II."/>
            <person name="Stott K.A."/>
            <person name="Secor G.A."/>
            <person name="Thomma B.P.H.J."/>
            <person name="Van de Peer Y."/>
            <person name="Townsend C.A."/>
            <person name="Bolton M.D."/>
        </authorList>
    </citation>
    <scope>NUCLEOTIDE SEQUENCE [LARGE SCALE GENOMIC DNA]</scope>
    <source>
        <strain evidence="5">CBS538.71</strain>
    </source>
</reference>
<accession>A0A2S6BZX8</accession>
<keyword evidence="3" id="KW-0812">Transmembrane</keyword>
<keyword evidence="3" id="KW-1133">Transmembrane helix</keyword>
<dbReference type="EMBL" id="PNEN01001623">
    <property type="protein sequence ID" value="PPJ53019.1"/>
    <property type="molecule type" value="Genomic_DNA"/>
</dbReference>
<comment type="caution">
    <text evidence="4">The sequence shown here is derived from an EMBL/GenBank/DDBJ whole genome shotgun (WGS) entry which is preliminary data.</text>
</comment>
<dbReference type="Pfam" id="PF11807">
    <property type="entry name" value="UstYa"/>
    <property type="match status" value="1"/>
</dbReference>
<dbReference type="GO" id="GO:0043386">
    <property type="term" value="P:mycotoxin biosynthetic process"/>
    <property type="evidence" value="ECO:0007669"/>
    <property type="project" value="InterPro"/>
</dbReference>
<gene>
    <name evidence="4" type="ORF">CBER1_11271</name>
</gene>
<dbReference type="PANTHER" id="PTHR33365:SF14">
    <property type="entry name" value="TAT PATHWAY SIGNAL SEQUENCE"/>
    <property type="match status" value="1"/>
</dbReference>
<evidence type="ECO:0008006" key="6">
    <source>
        <dbReference type="Google" id="ProtNLM"/>
    </source>
</evidence>
<proteinExistence type="inferred from homology"/>
<dbReference type="AlphaFoldDB" id="A0A2S6BZX8"/>
<name>A0A2S6BZX8_9PEZI</name>
<evidence type="ECO:0000256" key="3">
    <source>
        <dbReference type="SAM" id="Phobius"/>
    </source>
</evidence>
<comment type="similarity">
    <text evidence="1">Belongs to the ustYa family.</text>
</comment>
<evidence type="ECO:0000256" key="1">
    <source>
        <dbReference type="ARBA" id="ARBA00035112"/>
    </source>
</evidence>
<feature type="region of interest" description="Disordered" evidence="2">
    <location>
        <begin position="18"/>
        <end position="37"/>
    </location>
</feature>
<dbReference type="Proteomes" id="UP000237631">
    <property type="component" value="Unassembled WGS sequence"/>
</dbReference>
<protein>
    <recommendedName>
        <fullName evidence="6">Tat pathway signal sequence</fullName>
    </recommendedName>
</protein>
<keyword evidence="3" id="KW-0472">Membrane</keyword>
<dbReference type="InterPro" id="IPR021765">
    <property type="entry name" value="UstYa-like"/>
</dbReference>
<organism evidence="4 5">
    <name type="scientific">Cercospora berteroae</name>
    <dbReference type="NCBI Taxonomy" id="357750"/>
    <lineage>
        <taxon>Eukaryota</taxon>
        <taxon>Fungi</taxon>
        <taxon>Dikarya</taxon>
        <taxon>Ascomycota</taxon>
        <taxon>Pezizomycotina</taxon>
        <taxon>Dothideomycetes</taxon>
        <taxon>Dothideomycetidae</taxon>
        <taxon>Mycosphaerellales</taxon>
        <taxon>Mycosphaerellaceae</taxon>
        <taxon>Cercospora</taxon>
    </lineage>
</organism>